<dbReference type="PANTHER" id="PTHR33653:SF1">
    <property type="entry name" value="RIBONUCLEASE VAPC2"/>
    <property type="match status" value="1"/>
</dbReference>
<dbReference type="SUPFAM" id="SSF88723">
    <property type="entry name" value="PIN domain-like"/>
    <property type="match status" value="1"/>
</dbReference>
<evidence type="ECO:0000256" key="8">
    <source>
        <dbReference type="HAMAP-Rule" id="MF_00265"/>
    </source>
</evidence>
<dbReference type="Pfam" id="PF01850">
    <property type="entry name" value="PIN"/>
    <property type="match status" value="1"/>
</dbReference>
<dbReference type="PANTHER" id="PTHR33653">
    <property type="entry name" value="RIBONUCLEASE VAPC2"/>
    <property type="match status" value="1"/>
</dbReference>
<evidence type="ECO:0000313" key="10">
    <source>
        <dbReference type="EMBL" id="MCY0093216.1"/>
    </source>
</evidence>
<dbReference type="InterPro" id="IPR029060">
    <property type="entry name" value="PIN-like_dom_sf"/>
</dbReference>
<evidence type="ECO:0000256" key="3">
    <source>
        <dbReference type="ARBA" id="ARBA00022722"/>
    </source>
</evidence>
<dbReference type="InterPro" id="IPR050556">
    <property type="entry name" value="Type_II_TA_system_RNase"/>
</dbReference>
<comment type="similarity">
    <text evidence="7 8">Belongs to the PINc/VapC protein family.</text>
</comment>
<keyword evidence="8" id="KW-0800">Toxin</keyword>
<evidence type="ECO:0000313" key="11">
    <source>
        <dbReference type="Proteomes" id="UP001081283"/>
    </source>
</evidence>
<evidence type="ECO:0000256" key="6">
    <source>
        <dbReference type="ARBA" id="ARBA00022842"/>
    </source>
</evidence>
<sequence length="141" mass="15550">MIVLDTNIVSEAARQNPDERVKNWMRVQPLDALYLCAPVVAELSFGAQRMLLRTGSDRLTTGLRHMIERTFAGRILGFDGVIAEQAGRLQAAREASGQPIAVGDLWIAATCLHHGAILATRNTRDFDGLDLTLQNPFEHGR</sequence>
<keyword evidence="11" id="KW-1185">Reference proteome</keyword>
<dbReference type="Proteomes" id="UP001081283">
    <property type="component" value="Unassembled WGS sequence"/>
</dbReference>
<dbReference type="RefSeq" id="WP_267611192.1">
    <property type="nucleotide sequence ID" value="NZ_JAOVZQ010000001.1"/>
</dbReference>
<evidence type="ECO:0000256" key="2">
    <source>
        <dbReference type="ARBA" id="ARBA00022649"/>
    </source>
</evidence>
<evidence type="ECO:0000256" key="7">
    <source>
        <dbReference type="ARBA" id="ARBA00038093"/>
    </source>
</evidence>
<dbReference type="EMBL" id="JAOVZQ010000001">
    <property type="protein sequence ID" value="MCY0093216.1"/>
    <property type="molecule type" value="Genomic_DNA"/>
</dbReference>
<reference evidence="10" key="1">
    <citation type="submission" date="2022-10" db="EMBL/GenBank/DDBJ databases">
        <title>Hoeflea sp. J2-29, isolated from marine algae.</title>
        <authorList>
            <person name="Kristyanto S."/>
            <person name="Kim J.M."/>
            <person name="Jeon C.O."/>
        </authorList>
    </citation>
    <scope>NUCLEOTIDE SEQUENCE</scope>
    <source>
        <strain evidence="10">J2-29</strain>
    </source>
</reference>
<dbReference type="EC" id="3.1.-.-" evidence="8"/>
<keyword evidence="2 8" id="KW-1277">Toxin-antitoxin system</keyword>
<feature type="binding site" evidence="8">
    <location>
        <position position="5"/>
    </location>
    <ligand>
        <name>Mg(2+)</name>
        <dbReference type="ChEBI" id="CHEBI:18420"/>
    </ligand>
</feature>
<comment type="caution">
    <text evidence="10">The sequence shown here is derived from an EMBL/GenBank/DDBJ whole genome shotgun (WGS) entry which is preliminary data.</text>
</comment>
<organism evidence="10 11">
    <name type="scientific">Hoeflea ulvae</name>
    <dbReference type="NCBI Taxonomy" id="2983764"/>
    <lineage>
        <taxon>Bacteria</taxon>
        <taxon>Pseudomonadati</taxon>
        <taxon>Pseudomonadota</taxon>
        <taxon>Alphaproteobacteria</taxon>
        <taxon>Hyphomicrobiales</taxon>
        <taxon>Rhizobiaceae</taxon>
        <taxon>Hoeflea</taxon>
    </lineage>
</organism>
<gene>
    <name evidence="8" type="primary">vapC</name>
    <name evidence="10" type="ORF">OEG82_04090</name>
</gene>
<name>A0ABT3YBH2_9HYPH</name>
<dbReference type="InterPro" id="IPR022907">
    <property type="entry name" value="VapC_family"/>
</dbReference>
<evidence type="ECO:0000256" key="1">
    <source>
        <dbReference type="ARBA" id="ARBA00001946"/>
    </source>
</evidence>
<comment type="cofactor">
    <cofactor evidence="1 8">
        <name>Mg(2+)</name>
        <dbReference type="ChEBI" id="CHEBI:18420"/>
    </cofactor>
</comment>
<dbReference type="Gene3D" id="3.40.50.1010">
    <property type="entry name" value="5'-nuclease"/>
    <property type="match status" value="1"/>
</dbReference>
<keyword evidence="6 8" id="KW-0460">Magnesium</keyword>
<dbReference type="CDD" id="cd18731">
    <property type="entry name" value="PIN_NgFitB-like"/>
    <property type="match status" value="1"/>
</dbReference>
<feature type="binding site" evidence="8">
    <location>
        <position position="104"/>
    </location>
    <ligand>
        <name>Mg(2+)</name>
        <dbReference type="ChEBI" id="CHEBI:18420"/>
    </ligand>
</feature>
<keyword evidence="5 8" id="KW-0378">Hydrolase</keyword>
<comment type="function">
    <text evidence="8">Toxic component of a toxin-antitoxin (TA) system. An RNase.</text>
</comment>
<evidence type="ECO:0000256" key="4">
    <source>
        <dbReference type="ARBA" id="ARBA00022723"/>
    </source>
</evidence>
<accession>A0ABT3YBH2</accession>
<keyword evidence="3 8" id="KW-0540">Nuclease</keyword>
<evidence type="ECO:0000256" key="5">
    <source>
        <dbReference type="ARBA" id="ARBA00022801"/>
    </source>
</evidence>
<feature type="domain" description="PIN" evidence="9">
    <location>
        <begin position="2"/>
        <end position="127"/>
    </location>
</feature>
<keyword evidence="4 8" id="KW-0479">Metal-binding</keyword>
<dbReference type="InterPro" id="IPR002716">
    <property type="entry name" value="PIN_dom"/>
</dbReference>
<dbReference type="HAMAP" id="MF_00265">
    <property type="entry name" value="VapC_Nob1"/>
    <property type="match status" value="1"/>
</dbReference>
<proteinExistence type="inferred from homology"/>
<protein>
    <recommendedName>
        <fullName evidence="8">Ribonuclease VapC</fullName>
        <shortName evidence="8">RNase VapC</shortName>
        <ecNumber evidence="8">3.1.-.-</ecNumber>
    </recommendedName>
    <alternativeName>
        <fullName evidence="8">Toxin VapC</fullName>
    </alternativeName>
</protein>
<evidence type="ECO:0000259" key="9">
    <source>
        <dbReference type="Pfam" id="PF01850"/>
    </source>
</evidence>